<organism evidence="1 2">
    <name type="scientific">Jimgerdemannia flammicorona</name>
    <dbReference type="NCBI Taxonomy" id="994334"/>
    <lineage>
        <taxon>Eukaryota</taxon>
        <taxon>Fungi</taxon>
        <taxon>Fungi incertae sedis</taxon>
        <taxon>Mucoromycota</taxon>
        <taxon>Mucoromycotina</taxon>
        <taxon>Endogonomycetes</taxon>
        <taxon>Endogonales</taxon>
        <taxon>Endogonaceae</taxon>
        <taxon>Jimgerdemannia</taxon>
    </lineage>
</organism>
<keyword evidence="2" id="KW-1185">Reference proteome</keyword>
<dbReference type="Proteomes" id="UP000274822">
    <property type="component" value="Unassembled WGS sequence"/>
</dbReference>
<evidence type="ECO:0000313" key="2">
    <source>
        <dbReference type="Proteomes" id="UP000274822"/>
    </source>
</evidence>
<dbReference type="AlphaFoldDB" id="A0A433Q2M0"/>
<dbReference type="EMBL" id="RBNJ01017478">
    <property type="protein sequence ID" value="RUS24063.1"/>
    <property type="molecule type" value="Genomic_DNA"/>
</dbReference>
<name>A0A433Q2M0_9FUNG</name>
<comment type="caution">
    <text evidence="1">The sequence shown here is derived from an EMBL/GenBank/DDBJ whole genome shotgun (WGS) entry which is preliminary data.</text>
</comment>
<accession>A0A433Q2M0</accession>
<protein>
    <submittedName>
        <fullName evidence="1">Uncharacterized protein</fullName>
    </submittedName>
</protein>
<proteinExistence type="predicted"/>
<sequence length="104" mass="11854">MAKSKAAQTTTQQSLQLLTHPLGGHLALLHAEPPCRVRNLVRYFVLAGRCRRARGASPGSMQQVWRRIRYGDRQMHHNVPSVFPGLRISHLRRSLPIPHLARHQ</sequence>
<reference evidence="1 2" key="1">
    <citation type="journal article" date="2018" name="New Phytol.">
        <title>Phylogenomics of Endogonaceae and evolution of mycorrhizas within Mucoromycota.</title>
        <authorList>
            <person name="Chang Y."/>
            <person name="Desiro A."/>
            <person name="Na H."/>
            <person name="Sandor L."/>
            <person name="Lipzen A."/>
            <person name="Clum A."/>
            <person name="Barry K."/>
            <person name="Grigoriev I.V."/>
            <person name="Martin F.M."/>
            <person name="Stajich J.E."/>
            <person name="Smith M.E."/>
            <person name="Bonito G."/>
            <person name="Spatafora J.W."/>
        </authorList>
    </citation>
    <scope>NUCLEOTIDE SEQUENCE [LARGE SCALE GENOMIC DNA]</scope>
    <source>
        <strain evidence="1 2">AD002</strain>
    </source>
</reference>
<gene>
    <name evidence="1" type="ORF">BC938DRAFT_474184</name>
</gene>
<evidence type="ECO:0000313" key="1">
    <source>
        <dbReference type="EMBL" id="RUS24063.1"/>
    </source>
</evidence>